<accession>A0A4C1W7M0</accession>
<comment type="caution">
    <text evidence="1">The sequence shown here is derived from an EMBL/GenBank/DDBJ whole genome shotgun (WGS) entry which is preliminary data.</text>
</comment>
<name>A0A4C1W7M0_EUMVA</name>
<gene>
    <name evidence="1" type="ORF">EVAR_45929_1</name>
</gene>
<evidence type="ECO:0000313" key="1">
    <source>
        <dbReference type="EMBL" id="GBP46509.1"/>
    </source>
</evidence>
<dbReference type="EMBL" id="BGZK01000485">
    <property type="protein sequence ID" value="GBP46509.1"/>
    <property type="molecule type" value="Genomic_DNA"/>
</dbReference>
<organism evidence="1 2">
    <name type="scientific">Eumeta variegata</name>
    <name type="common">Bagworm moth</name>
    <name type="synonym">Eumeta japonica</name>
    <dbReference type="NCBI Taxonomy" id="151549"/>
    <lineage>
        <taxon>Eukaryota</taxon>
        <taxon>Metazoa</taxon>
        <taxon>Ecdysozoa</taxon>
        <taxon>Arthropoda</taxon>
        <taxon>Hexapoda</taxon>
        <taxon>Insecta</taxon>
        <taxon>Pterygota</taxon>
        <taxon>Neoptera</taxon>
        <taxon>Endopterygota</taxon>
        <taxon>Lepidoptera</taxon>
        <taxon>Glossata</taxon>
        <taxon>Ditrysia</taxon>
        <taxon>Tineoidea</taxon>
        <taxon>Psychidae</taxon>
        <taxon>Oiketicinae</taxon>
        <taxon>Eumeta</taxon>
    </lineage>
</organism>
<proteinExistence type="predicted"/>
<evidence type="ECO:0000313" key="2">
    <source>
        <dbReference type="Proteomes" id="UP000299102"/>
    </source>
</evidence>
<dbReference type="Proteomes" id="UP000299102">
    <property type="component" value="Unassembled WGS sequence"/>
</dbReference>
<dbReference type="AlphaFoldDB" id="A0A4C1W7M0"/>
<reference evidence="1 2" key="1">
    <citation type="journal article" date="2019" name="Commun. Biol.">
        <title>The bagworm genome reveals a unique fibroin gene that provides high tensile strength.</title>
        <authorList>
            <person name="Kono N."/>
            <person name="Nakamura H."/>
            <person name="Ohtoshi R."/>
            <person name="Tomita M."/>
            <person name="Numata K."/>
            <person name="Arakawa K."/>
        </authorList>
    </citation>
    <scope>NUCLEOTIDE SEQUENCE [LARGE SCALE GENOMIC DNA]</scope>
</reference>
<sequence length="255" mass="29415">MRQPHQSAPWPNKKKHKTACALQIGIKWDLSAPPRRRRMRFAHFAHIKTPARDEDIAYSFIKKINNAKDIINDVNNFGIKSGSDIVSDLGLAYECQLPIVKKRIFVMANFSVDPFKPLQLYSTWIRCTSYGLVRVSHVSALKRLFTTRSENIKISLPYNTRWLGRRHPALSEIKNDKLYSANPNETNLQFGLMHRSIVLERIERMPNAVTDVFEERRHVRHITVTGISKKLAQKRARRERTAKSPLALMCEAKGS</sequence>
<protein>
    <submittedName>
        <fullName evidence="1">Uncharacterized protein</fullName>
    </submittedName>
</protein>
<keyword evidence="2" id="KW-1185">Reference proteome</keyword>